<organism evidence="1 2">
    <name type="scientific">Pleurodeles waltl</name>
    <name type="common">Iberian ribbed newt</name>
    <dbReference type="NCBI Taxonomy" id="8319"/>
    <lineage>
        <taxon>Eukaryota</taxon>
        <taxon>Metazoa</taxon>
        <taxon>Chordata</taxon>
        <taxon>Craniata</taxon>
        <taxon>Vertebrata</taxon>
        <taxon>Euteleostomi</taxon>
        <taxon>Amphibia</taxon>
        <taxon>Batrachia</taxon>
        <taxon>Caudata</taxon>
        <taxon>Salamandroidea</taxon>
        <taxon>Salamandridae</taxon>
        <taxon>Pleurodelinae</taxon>
        <taxon>Pleurodeles</taxon>
    </lineage>
</organism>
<evidence type="ECO:0000313" key="1">
    <source>
        <dbReference type="EMBL" id="KAJ1082993.1"/>
    </source>
</evidence>
<dbReference type="AlphaFoldDB" id="A0AAV7L378"/>
<comment type="caution">
    <text evidence="1">The sequence shown here is derived from an EMBL/GenBank/DDBJ whole genome shotgun (WGS) entry which is preliminary data.</text>
</comment>
<dbReference type="EMBL" id="JANPWB010000016">
    <property type="protein sequence ID" value="KAJ1082993.1"/>
    <property type="molecule type" value="Genomic_DNA"/>
</dbReference>
<accession>A0AAV7L378</accession>
<reference evidence="1" key="1">
    <citation type="journal article" date="2022" name="bioRxiv">
        <title>Sequencing and chromosome-scale assembly of the giantPleurodeles waltlgenome.</title>
        <authorList>
            <person name="Brown T."/>
            <person name="Elewa A."/>
            <person name="Iarovenko S."/>
            <person name="Subramanian E."/>
            <person name="Araus A.J."/>
            <person name="Petzold A."/>
            <person name="Susuki M."/>
            <person name="Suzuki K.-i.T."/>
            <person name="Hayashi T."/>
            <person name="Toyoda A."/>
            <person name="Oliveira C."/>
            <person name="Osipova E."/>
            <person name="Leigh N.D."/>
            <person name="Simon A."/>
            <person name="Yun M.H."/>
        </authorList>
    </citation>
    <scope>NUCLEOTIDE SEQUENCE</scope>
    <source>
        <strain evidence="1">20211129_DDA</strain>
        <tissue evidence="1">Liver</tissue>
    </source>
</reference>
<protein>
    <submittedName>
        <fullName evidence="1">Uncharacterized protein</fullName>
    </submittedName>
</protein>
<keyword evidence="2" id="KW-1185">Reference proteome</keyword>
<name>A0AAV7L378_PLEWA</name>
<evidence type="ECO:0000313" key="2">
    <source>
        <dbReference type="Proteomes" id="UP001066276"/>
    </source>
</evidence>
<sequence>MRGASSVVPGETLAPWEPMAAPAAAETKQLLQPGEPQGLGPLYAKTSLVAQIDAVALEVNLLRVDYHNLVELVEGTETSLAILHPTVQDLQAQMTQTRSQRSTGNRWKRYNSWADGFGLLRAKKLHHVIYSVYWRNCYRVVTLGCLKTIKI</sequence>
<gene>
    <name evidence="1" type="ORF">NDU88_003154</name>
</gene>
<dbReference type="Proteomes" id="UP001066276">
    <property type="component" value="Chromosome 12"/>
</dbReference>
<proteinExistence type="predicted"/>